<dbReference type="GO" id="GO:0051959">
    <property type="term" value="F:dynein light intermediate chain binding"/>
    <property type="evidence" value="ECO:0007669"/>
    <property type="project" value="InterPro"/>
</dbReference>
<sequence>MFQGINSRKQRGTKLVDSMSEYFSSWKQNLKTSKQNLVTAPGDALMAAAAVCYFGPLIRTARDELFRDWLRVSHSLFVSNTVPVQEGVSLHVLLSTCDELGDWERRDLPKDEYAVQNALIMRTCGNDRKHCWPLLIDPHGQAVDWIQALHKGKA</sequence>
<evidence type="ECO:0000259" key="1">
    <source>
        <dbReference type="Pfam" id="PF12781"/>
    </source>
</evidence>
<dbReference type="OMA" id="ERARWTQ"/>
<dbReference type="EMBL" id="DS469509">
    <property type="protein sequence ID" value="EDO49398.1"/>
    <property type="molecule type" value="Genomic_DNA"/>
</dbReference>
<accession>A7RGC3</accession>
<dbReference type="PANTHER" id="PTHR45703:SF36">
    <property type="entry name" value="DYNEIN HEAVY CHAIN, CYTOPLASMIC"/>
    <property type="match status" value="1"/>
</dbReference>
<reference evidence="2 3" key="1">
    <citation type="journal article" date="2007" name="Science">
        <title>Sea anemone genome reveals ancestral eumetazoan gene repertoire and genomic organization.</title>
        <authorList>
            <person name="Putnam N.H."/>
            <person name="Srivastava M."/>
            <person name="Hellsten U."/>
            <person name="Dirks B."/>
            <person name="Chapman J."/>
            <person name="Salamov A."/>
            <person name="Terry A."/>
            <person name="Shapiro H."/>
            <person name="Lindquist E."/>
            <person name="Kapitonov V.V."/>
            <person name="Jurka J."/>
            <person name="Genikhovich G."/>
            <person name="Grigoriev I.V."/>
            <person name="Lucas S.M."/>
            <person name="Steele R.E."/>
            <person name="Finnerty J.R."/>
            <person name="Technau U."/>
            <person name="Martindale M.Q."/>
            <person name="Rokhsar D.S."/>
        </authorList>
    </citation>
    <scope>NUCLEOTIDE SEQUENCE [LARGE SCALE GENOMIC DNA]</scope>
    <source>
        <strain evidence="3">CH2 X CH6</strain>
    </source>
</reference>
<dbReference type="InterPro" id="IPR035706">
    <property type="entry name" value="AAA_9"/>
</dbReference>
<proteinExistence type="predicted"/>
<organism evidence="2 3">
    <name type="scientific">Nematostella vectensis</name>
    <name type="common">Starlet sea anemone</name>
    <dbReference type="NCBI Taxonomy" id="45351"/>
    <lineage>
        <taxon>Eukaryota</taxon>
        <taxon>Metazoa</taxon>
        <taxon>Cnidaria</taxon>
        <taxon>Anthozoa</taxon>
        <taxon>Hexacorallia</taxon>
        <taxon>Actiniaria</taxon>
        <taxon>Edwardsiidae</taxon>
        <taxon>Nematostella</taxon>
    </lineage>
</organism>
<gene>
    <name evidence="2" type="ORF">NEMVEDRAFT_v1g80726</name>
</gene>
<dbReference type="InParanoid" id="A7RGC3"/>
<dbReference type="PhylomeDB" id="A7RGC3"/>
<evidence type="ECO:0000313" key="3">
    <source>
        <dbReference type="Proteomes" id="UP000001593"/>
    </source>
</evidence>
<dbReference type="GO" id="GO:0030286">
    <property type="term" value="C:dynein complex"/>
    <property type="evidence" value="ECO:0007669"/>
    <property type="project" value="InterPro"/>
</dbReference>
<protein>
    <recommendedName>
        <fullName evidence="1">Dynein heavy chain ATP-binding dynein motor region domain-containing protein</fullName>
    </recommendedName>
</protein>
<dbReference type="GO" id="GO:0045505">
    <property type="term" value="F:dynein intermediate chain binding"/>
    <property type="evidence" value="ECO:0007669"/>
    <property type="project" value="InterPro"/>
</dbReference>
<name>A7RGC3_NEMVE</name>
<dbReference type="Pfam" id="PF12781">
    <property type="entry name" value="AAA_9"/>
    <property type="match status" value="1"/>
</dbReference>
<keyword evidence="3" id="KW-1185">Reference proteome</keyword>
<dbReference type="AlphaFoldDB" id="A7RGC3"/>
<dbReference type="HOGENOM" id="CLU_1706357_0_0_1"/>
<evidence type="ECO:0000313" key="2">
    <source>
        <dbReference type="EMBL" id="EDO49398.1"/>
    </source>
</evidence>
<dbReference type="InterPro" id="IPR026983">
    <property type="entry name" value="DHC"/>
</dbReference>
<dbReference type="eggNOG" id="KOG3595">
    <property type="taxonomic scope" value="Eukaryota"/>
</dbReference>
<dbReference type="Gene3D" id="1.20.920.20">
    <property type="match status" value="1"/>
</dbReference>
<feature type="domain" description="Dynein heavy chain ATP-binding dynein motor region" evidence="1">
    <location>
        <begin position="102"/>
        <end position="150"/>
    </location>
</feature>
<dbReference type="Proteomes" id="UP000001593">
    <property type="component" value="Unassembled WGS sequence"/>
</dbReference>
<dbReference type="GO" id="GO:0007018">
    <property type="term" value="P:microtubule-based movement"/>
    <property type="evidence" value="ECO:0007669"/>
    <property type="project" value="InterPro"/>
</dbReference>
<dbReference type="STRING" id="45351.A7RGC3"/>
<dbReference type="PANTHER" id="PTHR45703">
    <property type="entry name" value="DYNEIN HEAVY CHAIN"/>
    <property type="match status" value="1"/>
</dbReference>